<dbReference type="Gene3D" id="3.30.950.10">
    <property type="entry name" value="Methyltransferase, Cobalt-precorrin-4 Transmethylase, Domain 2"/>
    <property type="match status" value="1"/>
</dbReference>
<dbReference type="InterPro" id="IPR014777">
    <property type="entry name" value="4pyrrole_Mease_sub1"/>
</dbReference>
<evidence type="ECO:0000256" key="2">
    <source>
        <dbReference type="ARBA" id="ARBA00022603"/>
    </source>
</evidence>
<sequence>MMGKVYLIGAGPGDPELLTMKGLKCIKTADFIYYDQLINSEMITYIHSNAKRGVCIPYDKDGMETGGIRMELFRHTEDSKTVVYLTKGDPFLFSGCEETAYDLAEKGIVFEVVPGISEGLGAAAYIGVPVTHREYACSFVFLSASKLDDHPDSLRSIAASFNTLVIQMDRNWLSTVQDKLLQAGWAADTPVAYIQEATTADQYCCRSLLNSTQKIAGDEKVHFPGILLVGDVVTFNDKINWFNPDNKQLPASVAGSGL</sequence>
<dbReference type="SUPFAM" id="SSF53790">
    <property type="entry name" value="Tetrapyrrole methylase"/>
    <property type="match status" value="1"/>
</dbReference>
<evidence type="ECO:0000256" key="4">
    <source>
        <dbReference type="ARBA" id="ARBA00022691"/>
    </source>
</evidence>
<dbReference type="InterPro" id="IPR050161">
    <property type="entry name" value="Siro_Cobalamin_biosynth"/>
</dbReference>
<name>A0ABT8E5A8_9BACL</name>
<dbReference type="InterPro" id="IPR014776">
    <property type="entry name" value="4pyrrole_Mease_sub2"/>
</dbReference>
<dbReference type="PROSITE" id="PS00839">
    <property type="entry name" value="SUMT_1"/>
    <property type="match status" value="1"/>
</dbReference>
<accession>A0ABT8E5A8</accession>
<dbReference type="PANTHER" id="PTHR45790:SF3">
    <property type="entry name" value="S-ADENOSYL-L-METHIONINE-DEPENDENT UROPORPHYRINOGEN III METHYLTRANSFERASE, CHLOROPLASTIC"/>
    <property type="match status" value="1"/>
</dbReference>
<comment type="similarity">
    <text evidence="6">Belongs to the precorrin methyltransferase family.</text>
</comment>
<dbReference type="NCBIfam" id="TIGR01469">
    <property type="entry name" value="cobA_cysG_Cterm"/>
    <property type="match status" value="1"/>
</dbReference>
<dbReference type="RefSeq" id="WP_290399237.1">
    <property type="nucleotide sequence ID" value="NZ_JAUHLN010000002.1"/>
</dbReference>
<dbReference type="EC" id="2.1.1.107" evidence="1"/>
<keyword evidence="3 6" id="KW-0808">Transferase</keyword>
<evidence type="ECO:0000313" key="9">
    <source>
        <dbReference type="Proteomes" id="UP001168694"/>
    </source>
</evidence>
<keyword evidence="9" id="KW-1185">Reference proteome</keyword>
<comment type="caution">
    <text evidence="8">The sequence shown here is derived from an EMBL/GenBank/DDBJ whole genome shotgun (WGS) entry which is preliminary data.</text>
</comment>
<dbReference type="NCBIfam" id="NF004790">
    <property type="entry name" value="PRK06136.1"/>
    <property type="match status" value="1"/>
</dbReference>
<dbReference type="InterPro" id="IPR003043">
    <property type="entry name" value="Uropor_MeTrfase_CS"/>
</dbReference>
<evidence type="ECO:0000259" key="7">
    <source>
        <dbReference type="Pfam" id="PF00590"/>
    </source>
</evidence>
<dbReference type="GO" id="GO:0004851">
    <property type="term" value="F:uroporphyrin-III C-methyltransferase activity"/>
    <property type="evidence" value="ECO:0007669"/>
    <property type="project" value="UniProtKB-EC"/>
</dbReference>
<proteinExistence type="inferred from homology"/>
<dbReference type="Pfam" id="PF00590">
    <property type="entry name" value="TP_methylase"/>
    <property type="match status" value="1"/>
</dbReference>
<reference evidence="8" key="1">
    <citation type="submission" date="2023-06" db="EMBL/GenBank/DDBJ databases">
        <title>Draft Genome Sequences of Representative Paenibacillus Polymyxa, Bacillus cereus, Fictibacillus sp., and Brevibacillus agri Strains Isolated from Amazonian Dark Earth.</title>
        <authorList>
            <person name="Pellegrinetti T.A."/>
            <person name="Cunha I.C.M."/>
            <person name="Chaves M.G."/>
            <person name="Freitas A.S."/>
            <person name="Silva A.V.R."/>
            <person name="Tsai S.M."/>
            <person name="Mendes L.W."/>
        </authorList>
    </citation>
    <scope>NUCLEOTIDE SEQUENCE</scope>
    <source>
        <strain evidence="8">CENA-BCM004</strain>
    </source>
</reference>
<evidence type="ECO:0000256" key="1">
    <source>
        <dbReference type="ARBA" id="ARBA00012162"/>
    </source>
</evidence>
<keyword evidence="5" id="KW-0627">Porphyrin biosynthesis</keyword>
<dbReference type="Proteomes" id="UP001168694">
    <property type="component" value="Unassembled WGS sequence"/>
</dbReference>
<keyword evidence="4" id="KW-0949">S-adenosyl-L-methionine</keyword>
<feature type="domain" description="Tetrapyrrole methylase" evidence="7">
    <location>
        <begin position="4"/>
        <end position="208"/>
    </location>
</feature>
<evidence type="ECO:0000313" key="8">
    <source>
        <dbReference type="EMBL" id="MDN4073092.1"/>
    </source>
</evidence>
<dbReference type="InterPro" id="IPR035996">
    <property type="entry name" value="4pyrrol_Methylase_sf"/>
</dbReference>
<dbReference type="Gene3D" id="3.40.1010.10">
    <property type="entry name" value="Cobalt-precorrin-4 Transmethylase, Domain 1"/>
    <property type="match status" value="1"/>
</dbReference>
<dbReference type="PROSITE" id="PS00840">
    <property type="entry name" value="SUMT_2"/>
    <property type="match status" value="1"/>
</dbReference>
<dbReference type="InterPro" id="IPR006366">
    <property type="entry name" value="CobA/CysG_C"/>
</dbReference>
<keyword evidence="2 6" id="KW-0489">Methyltransferase</keyword>
<dbReference type="GO" id="GO:0032259">
    <property type="term" value="P:methylation"/>
    <property type="evidence" value="ECO:0007669"/>
    <property type="project" value="UniProtKB-KW"/>
</dbReference>
<protein>
    <recommendedName>
        <fullName evidence="1">uroporphyrinogen-III C-methyltransferase</fullName>
        <ecNumber evidence="1">2.1.1.107</ecNumber>
    </recommendedName>
</protein>
<evidence type="ECO:0000256" key="6">
    <source>
        <dbReference type="RuleBase" id="RU003960"/>
    </source>
</evidence>
<evidence type="ECO:0000256" key="3">
    <source>
        <dbReference type="ARBA" id="ARBA00022679"/>
    </source>
</evidence>
<organism evidence="8 9">
    <name type="scientific">Fictibacillus terranigra</name>
    <dbReference type="NCBI Taxonomy" id="3058424"/>
    <lineage>
        <taxon>Bacteria</taxon>
        <taxon>Bacillati</taxon>
        <taxon>Bacillota</taxon>
        <taxon>Bacilli</taxon>
        <taxon>Bacillales</taxon>
        <taxon>Fictibacillaceae</taxon>
        <taxon>Fictibacillus</taxon>
    </lineage>
</organism>
<gene>
    <name evidence="8" type="primary">cobA</name>
    <name evidence="8" type="ORF">QYF49_08710</name>
</gene>
<dbReference type="EMBL" id="JAUHLN010000002">
    <property type="protein sequence ID" value="MDN4073092.1"/>
    <property type="molecule type" value="Genomic_DNA"/>
</dbReference>
<dbReference type="PANTHER" id="PTHR45790">
    <property type="entry name" value="SIROHEME SYNTHASE-RELATED"/>
    <property type="match status" value="1"/>
</dbReference>
<evidence type="ECO:0000256" key="5">
    <source>
        <dbReference type="ARBA" id="ARBA00023244"/>
    </source>
</evidence>
<dbReference type="InterPro" id="IPR000878">
    <property type="entry name" value="4pyrrol_Mease"/>
</dbReference>